<keyword evidence="3" id="KW-1185">Reference proteome</keyword>
<reference evidence="2" key="1">
    <citation type="journal article" date="2023" name="Mol. Phylogenet. Evol.">
        <title>Genome-scale phylogeny and comparative genomics of the fungal order Sordariales.</title>
        <authorList>
            <person name="Hensen N."/>
            <person name="Bonometti L."/>
            <person name="Westerberg I."/>
            <person name="Brannstrom I.O."/>
            <person name="Guillou S."/>
            <person name="Cros-Aarteil S."/>
            <person name="Calhoun S."/>
            <person name="Haridas S."/>
            <person name="Kuo A."/>
            <person name="Mondo S."/>
            <person name="Pangilinan J."/>
            <person name="Riley R."/>
            <person name="LaButti K."/>
            <person name="Andreopoulos B."/>
            <person name="Lipzen A."/>
            <person name="Chen C."/>
            <person name="Yan M."/>
            <person name="Daum C."/>
            <person name="Ng V."/>
            <person name="Clum A."/>
            <person name="Steindorff A."/>
            <person name="Ohm R.A."/>
            <person name="Martin F."/>
            <person name="Silar P."/>
            <person name="Natvig D.O."/>
            <person name="Lalanne C."/>
            <person name="Gautier V."/>
            <person name="Ament-Velasquez S.L."/>
            <person name="Kruys A."/>
            <person name="Hutchinson M.I."/>
            <person name="Powell A.J."/>
            <person name="Barry K."/>
            <person name="Miller A.N."/>
            <person name="Grigoriev I.V."/>
            <person name="Debuchy R."/>
            <person name="Gladieux P."/>
            <person name="Hiltunen Thoren M."/>
            <person name="Johannesson H."/>
        </authorList>
    </citation>
    <scope>NUCLEOTIDE SEQUENCE</scope>
    <source>
        <strain evidence="2">CBS 757.83</strain>
    </source>
</reference>
<gene>
    <name evidence="2" type="ORF">N658DRAFT_333439</name>
</gene>
<dbReference type="Proteomes" id="UP001305647">
    <property type="component" value="Unassembled WGS sequence"/>
</dbReference>
<evidence type="ECO:0000256" key="1">
    <source>
        <dbReference type="SAM" id="MobiDB-lite"/>
    </source>
</evidence>
<dbReference type="EMBL" id="MU863698">
    <property type="protein sequence ID" value="KAK4096739.1"/>
    <property type="molecule type" value="Genomic_DNA"/>
</dbReference>
<organism evidence="2 3">
    <name type="scientific">Parathielavia hyrcaniae</name>
    <dbReference type="NCBI Taxonomy" id="113614"/>
    <lineage>
        <taxon>Eukaryota</taxon>
        <taxon>Fungi</taxon>
        <taxon>Dikarya</taxon>
        <taxon>Ascomycota</taxon>
        <taxon>Pezizomycotina</taxon>
        <taxon>Sordariomycetes</taxon>
        <taxon>Sordariomycetidae</taxon>
        <taxon>Sordariales</taxon>
        <taxon>Chaetomiaceae</taxon>
        <taxon>Parathielavia</taxon>
    </lineage>
</organism>
<feature type="region of interest" description="Disordered" evidence="1">
    <location>
        <begin position="79"/>
        <end position="103"/>
    </location>
</feature>
<evidence type="ECO:0000313" key="2">
    <source>
        <dbReference type="EMBL" id="KAK4096739.1"/>
    </source>
</evidence>
<accession>A0AAN6PU88</accession>
<dbReference type="AlphaFoldDB" id="A0AAN6PU88"/>
<comment type="caution">
    <text evidence="2">The sequence shown here is derived from an EMBL/GenBank/DDBJ whole genome shotgun (WGS) entry which is preliminary data.</text>
</comment>
<sequence>MTKQLPSVSHFFPTSNLRLSSSRVISEYQKANDLIDGRITVSLERDCIFNGVEDYEDVEPAACSLGDNRAFLPASLGRITSQSSDHEHGSRDPTSSSVFQPQGACTLGCRGVPSPTPSERRRWPITPVFNDTGLDHGYLAASPGGYVAMHS</sequence>
<name>A0AAN6PU88_9PEZI</name>
<proteinExistence type="predicted"/>
<evidence type="ECO:0000313" key="3">
    <source>
        <dbReference type="Proteomes" id="UP001305647"/>
    </source>
</evidence>
<reference evidence="2" key="2">
    <citation type="submission" date="2023-05" db="EMBL/GenBank/DDBJ databases">
        <authorList>
            <consortium name="Lawrence Berkeley National Laboratory"/>
            <person name="Steindorff A."/>
            <person name="Hensen N."/>
            <person name="Bonometti L."/>
            <person name="Westerberg I."/>
            <person name="Brannstrom I.O."/>
            <person name="Guillou S."/>
            <person name="Cros-Aarteil S."/>
            <person name="Calhoun S."/>
            <person name="Haridas S."/>
            <person name="Kuo A."/>
            <person name="Mondo S."/>
            <person name="Pangilinan J."/>
            <person name="Riley R."/>
            <person name="Labutti K."/>
            <person name="Andreopoulos B."/>
            <person name="Lipzen A."/>
            <person name="Chen C."/>
            <person name="Yanf M."/>
            <person name="Daum C."/>
            <person name="Ng V."/>
            <person name="Clum A."/>
            <person name="Ohm R."/>
            <person name="Martin F."/>
            <person name="Silar P."/>
            <person name="Natvig D."/>
            <person name="Lalanne C."/>
            <person name="Gautier V."/>
            <person name="Ament-Velasquez S.L."/>
            <person name="Kruys A."/>
            <person name="Hutchinson M.I."/>
            <person name="Powell A.J."/>
            <person name="Barry K."/>
            <person name="Miller A.N."/>
            <person name="Grigoriev I.V."/>
            <person name="Debuchy R."/>
            <person name="Gladieux P."/>
            <person name="Thoren M.H."/>
            <person name="Johannesson H."/>
        </authorList>
    </citation>
    <scope>NUCLEOTIDE SEQUENCE</scope>
    <source>
        <strain evidence="2">CBS 757.83</strain>
    </source>
</reference>
<protein>
    <submittedName>
        <fullName evidence="2">Uncharacterized protein</fullName>
    </submittedName>
</protein>